<evidence type="ECO:0000259" key="2">
    <source>
        <dbReference type="SMART" id="SM00331"/>
    </source>
</evidence>
<dbReference type="Gene3D" id="3.60.40.10">
    <property type="entry name" value="PPM-type phosphatase domain"/>
    <property type="match status" value="1"/>
</dbReference>
<reference evidence="3" key="1">
    <citation type="submission" date="2019-08" db="EMBL/GenBank/DDBJ databases">
        <title>Genomic characterization of a novel candidate phylum (ARYD3) from a high temperature, high salinity tertiary oil reservoir in north central Oklahoma, USA.</title>
        <authorList>
            <person name="Youssef N.H."/>
            <person name="Yadav A."/>
            <person name="Elshahed M.S."/>
        </authorList>
    </citation>
    <scope>NUCLEOTIDE SEQUENCE [LARGE SCALE GENOMIC DNA]</scope>
    <source>
        <strain evidence="3">ARYD3</strain>
    </source>
</reference>
<name>A0A5D0MEM1_9BACT</name>
<dbReference type="InterPro" id="IPR052016">
    <property type="entry name" value="Bact_Sigma-Reg"/>
</dbReference>
<keyword evidence="4" id="KW-1185">Reference proteome</keyword>
<dbReference type="GO" id="GO:0016791">
    <property type="term" value="F:phosphatase activity"/>
    <property type="evidence" value="ECO:0007669"/>
    <property type="project" value="TreeGrafter"/>
</dbReference>
<sequence length="562" mass="66102">MKRLDLFSRFKIVFNDEAYLFFKDVYEVLKQLYSIDSMILFDMDHNKCLSYGTDKKGFEIENWMEKYVDEFVEKDDIYYSNDCKNDEKFRELYKRFNASTSIFIPLKAILETEPNMGEKRVFNKVEDLININFKEKNAISEIHILQLGLLLNQYLIRYQTIKELKSFVNVNTAIYEETPYGLMVMDENFIANVNMSGREILNISKKTSMVCSRMGLCYYCSKNSCEYREKHLINIKEYFNDEQIEMMDNKMEAAFQTFEPQHLQLWFDNKFLRFTIVPFVLEEESLKKFYEDKDRKSVISAIISFQDITDTVEKQKLKRDLEIARKIQMNLLPKRELSINNYDIKAAYVPAQEVGGDYYDIIKLEDKNKLGIVIGDVSGKGIASALFVGELKGVINSSFSFFDNIRDIVLYINKYLRESKQKDFFVTSIIGTIDFDTNEFSWIRCGHNEPLYYNSKKKRSKYLKNPGIGLNLSNQNLFEKSIELKKEKLSRGDVLLLYTDGIIERMDHNKEVYGMERLQKVFDNNVKGKSSDIVKATINDLEKFVEHSERTDDMTLLSIKLK</sequence>
<keyword evidence="1" id="KW-0378">Hydrolase</keyword>
<accession>A0A5D0MEM1</accession>
<dbReference type="InterPro" id="IPR036457">
    <property type="entry name" value="PPM-type-like_dom_sf"/>
</dbReference>
<dbReference type="Pfam" id="PF07228">
    <property type="entry name" value="SpoIIE"/>
    <property type="match status" value="1"/>
</dbReference>
<feature type="domain" description="PPM-type phosphatase" evidence="2">
    <location>
        <begin position="339"/>
        <end position="561"/>
    </location>
</feature>
<dbReference type="SMART" id="SM00331">
    <property type="entry name" value="PP2C_SIG"/>
    <property type="match status" value="1"/>
</dbReference>
<dbReference type="EMBL" id="VSIX01000004">
    <property type="protein sequence ID" value="TYB32134.1"/>
    <property type="molecule type" value="Genomic_DNA"/>
</dbReference>
<evidence type="ECO:0000313" key="3">
    <source>
        <dbReference type="EMBL" id="TYB32134.1"/>
    </source>
</evidence>
<comment type="caution">
    <text evidence="3">The sequence shown here is derived from an EMBL/GenBank/DDBJ whole genome shotgun (WGS) entry which is preliminary data.</text>
</comment>
<proteinExistence type="predicted"/>
<protein>
    <submittedName>
        <fullName evidence="3">PP2C family protein-serine/threonine phosphatase</fullName>
    </submittedName>
</protein>
<dbReference type="AlphaFoldDB" id="A0A5D0MEM1"/>
<dbReference type="PANTHER" id="PTHR43156">
    <property type="entry name" value="STAGE II SPORULATION PROTEIN E-RELATED"/>
    <property type="match status" value="1"/>
</dbReference>
<dbReference type="InterPro" id="IPR001932">
    <property type="entry name" value="PPM-type_phosphatase-like_dom"/>
</dbReference>
<gene>
    <name evidence="3" type="ORF">FXF47_00695</name>
</gene>
<dbReference type="PANTHER" id="PTHR43156:SF2">
    <property type="entry name" value="STAGE II SPORULATION PROTEIN E"/>
    <property type="match status" value="1"/>
</dbReference>
<organism evidence="3 4">
    <name type="scientific">Candidatus Mcinerneyibacterium aminivorans</name>
    <dbReference type="NCBI Taxonomy" id="2703815"/>
    <lineage>
        <taxon>Bacteria</taxon>
        <taxon>Candidatus Macinerneyibacteriota</taxon>
        <taxon>Candidatus Mcinerneyibacteria</taxon>
        <taxon>Candidatus Mcinerneyibacteriales</taxon>
        <taxon>Candidatus Mcinerneyibacteriaceae</taxon>
        <taxon>Candidatus Mcinerneyibacterium</taxon>
    </lineage>
</organism>
<evidence type="ECO:0000313" key="4">
    <source>
        <dbReference type="Proteomes" id="UP000324143"/>
    </source>
</evidence>
<dbReference type="Proteomes" id="UP000324143">
    <property type="component" value="Unassembled WGS sequence"/>
</dbReference>
<evidence type="ECO:0000256" key="1">
    <source>
        <dbReference type="ARBA" id="ARBA00022801"/>
    </source>
</evidence>